<protein>
    <submittedName>
        <fullName evidence="4">Bi-functional secreted alpha-amylase dextrinase</fullName>
    </submittedName>
</protein>
<dbReference type="InterPro" id="IPR052837">
    <property type="entry name" value="Mitoribosomal_bS21"/>
</dbReference>
<dbReference type="InterPro" id="IPR001911">
    <property type="entry name" value="Ribosomal_bS21"/>
</dbReference>
<dbReference type="GO" id="GO:0005763">
    <property type="term" value="C:mitochondrial small ribosomal subunit"/>
    <property type="evidence" value="ECO:0007669"/>
    <property type="project" value="TreeGrafter"/>
</dbReference>
<organism evidence="4 5">
    <name type="scientific">Pyrrhoderma noxium</name>
    <dbReference type="NCBI Taxonomy" id="2282107"/>
    <lineage>
        <taxon>Eukaryota</taxon>
        <taxon>Fungi</taxon>
        <taxon>Dikarya</taxon>
        <taxon>Basidiomycota</taxon>
        <taxon>Agaricomycotina</taxon>
        <taxon>Agaricomycetes</taxon>
        <taxon>Hymenochaetales</taxon>
        <taxon>Hymenochaetaceae</taxon>
        <taxon>Pyrrhoderma</taxon>
    </lineage>
</organism>
<evidence type="ECO:0000313" key="4">
    <source>
        <dbReference type="EMBL" id="PAV23710.1"/>
    </source>
</evidence>
<dbReference type="EMBL" id="NBII01000001">
    <property type="protein sequence ID" value="PAV23710.1"/>
    <property type="molecule type" value="Genomic_DNA"/>
</dbReference>
<dbReference type="STRING" id="2282107.A0A286UVS2"/>
<proteinExistence type="inferred from homology"/>
<dbReference type="Proteomes" id="UP000217199">
    <property type="component" value="Unassembled WGS sequence"/>
</dbReference>
<dbReference type="InParanoid" id="A0A286UVS2"/>
<evidence type="ECO:0000256" key="1">
    <source>
        <dbReference type="ARBA" id="ARBA00006640"/>
    </source>
</evidence>
<comment type="caution">
    <text evidence="4">The sequence shown here is derived from an EMBL/GenBank/DDBJ whole genome shotgun (WGS) entry which is preliminary data.</text>
</comment>
<dbReference type="OrthoDB" id="3264078at2759"/>
<comment type="similarity">
    <text evidence="1">Belongs to the bacterial ribosomal protein bS21 family.</text>
</comment>
<evidence type="ECO:0000256" key="2">
    <source>
        <dbReference type="ARBA" id="ARBA00022980"/>
    </source>
</evidence>
<dbReference type="Pfam" id="PF01165">
    <property type="entry name" value="Ribosomal_S21"/>
    <property type="match status" value="1"/>
</dbReference>
<dbReference type="GO" id="GO:0070124">
    <property type="term" value="P:mitochondrial translational initiation"/>
    <property type="evidence" value="ECO:0007669"/>
    <property type="project" value="TreeGrafter"/>
</dbReference>
<gene>
    <name evidence="4" type="ORF">PNOK_0077800</name>
</gene>
<evidence type="ECO:0000313" key="5">
    <source>
        <dbReference type="Proteomes" id="UP000217199"/>
    </source>
</evidence>
<reference evidence="4 5" key="1">
    <citation type="journal article" date="2017" name="Mol. Ecol.">
        <title>Comparative and population genomic landscape of Phellinus noxius: A hypervariable fungus causing root rot in trees.</title>
        <authorList>
            <person name="Chung C.L."/>
            <person name="Lee T.J."/>
            <person name="Akiba M."/>
            <person name="Lee H.H."/>
            <person name="Kuo T.H."/>
            <person name="Liu D."/>
            <person name="Ke H.M."/>
            <person name="Yokoi T."/>
            <person name="Roa M.B."/>
            <person name="Lu M.J."/>
            <person name="Chang Y.Y."/>
            <person name="Ann P.J."/>
            <person name="Tsai J.N."/>
            <person name="Chen C.Y."/>
            <person name="Tzean S.S."/>
            <person name="Ota Y."/>
            <person name="Hattori T."/>
            <person name="Sahashi N."/>
            <person name="Liou R.F."/>
            <person name="Kikuchi T."/>
            <person name="Tsai I.J."/>
        </authorList>
    </citation>
    <scope>NUCLEOTIDE SEQUENCE [LARGE SCALE GENOMIC DNA]</scope>
    <source>
        <strain evidence="4 5">FFPRI411160</strain>
    </source>
</reference>
<dbReference type="PANTHER" id="PTHR41237:SF1">
    <property type="entry name" value="SMALL RIBOSOMAL SUBUNIT PROTEIN BS21M"/>
    <property type="match status" value="1"/>
</dbReference>
<dbReference type="AlphaFoldDB" id="A0A286UVS2"/>
<name>A0A286UVS2_9AGAM</name>
<accession>A0A286UVS2</accession>
<keyword evidence="3" id="KW-0687">Ribonucleoprotein</keyword>
<keyword evidence="5" id="KW-1185">Reference proteome</keyword>
<dbReference type="PANTHER" id="PTHR41237">
    <property type="entry name" value="37S RIBOSOMAL PROTEIN MRP21, MITOCHONDRIAL"/>
    <property type="match status" value="1"/>
</dbReference>
<sequence>MSFSLFRQACRVPQIWLPRQLLHTPVAYLNTSAQRRDENDPFADIAFINVPGGGHDTPEELWKQNSVRLFNDTIQTAYSCRSVTVHEGDIATAAKMLDKIVMTNGVSRDWYTNKRHKPKGEERRRLESLRWRRRFKSEVGKKVALVQQIRKHLSGKLQIFASSDRLSKERLFTFWFEEKLSANKYSRIHLILAPESR</sequence>
<evidence type="ECO:0000256" key="3">
    <source>
        <dbReference type="ARBA" id="ARBA00023274"/>
    </source>
</evidence>
<keyword evidence="2" id="KW-0689">Ribosomal protein</keyword>
<dbReference type="GO" id="GO:0003735">
    <property type="term" value="F:structural constituent of ribosome"/>
    <property type="evidence" value="ECO:0007669"/>
    <property type="project" value="InterPro"/>
</dbReference>